<sequence>MHRKINQALIALLFLTTTKALQDETTFPANEETVFVNTMKPVNLVSEKYLSVAMNMGFVQEHWKHFDFSSPRVFTLARGLSPAYLRFGGTAEDWLHYKEKDSFTENLDNDDIPNLWNLSLKKVQHKNFTDYDINGDDLDKMHFIGSKAGWDVLFGLNVCLRTKDGKWDYSNPLKILDYVGGRNYSFVWELGNEPNHLGKFNRSIDAESLGDAFNTLRSILDKNPHYGDFIVGPDTTRPKKKSMNFLKRFLSVAVDAVDAITWHQYYFDSKTCKVEDFYDPEIFDYLLKQLKLVNSVVSEAAPNKRHWIGETATAWGGGAAGLSSRYIATLSWLDKLGLAARLGVEVVIRQTFFHGDYALLDDQSNPVPNYWLSLLHKRLVGQKVLDVENGLEENRVVRIYAHCTNTKPGQYATGAVTILAINLDPNDTALLNLKGKFYQLPVDQYLLSPHQENITSEYVELNGEVLLMKDDHILPSLNPVSVPAGKPLALPPLTLGLFVVPNADAEACLE</sequence>
<comment type="similarity">
    <text evidence="1">Belongs to the glycosyl hydrolase 79 family.</text>
</comment>
<dbReference type="FunCoup" id="A0A6P8HYW3">
    <property type="interactions" value="254"/>
</dbReference>
<evidence type="ECO:0000256" key="1">
    <source>
        <dbReference type="ARBA" id="ARBA00009800"/>
    </source>
</evidence>
<accession>A0A6P8HYW3</accession>
<dbReference type="PANTHER" id="PTHR46145:SF4">
    <property type="entry name" value="HEPARANASE"/>
    <property type="match status" value="1"/>
</dbReference>
<dbReference type="PANTHER" id="PTHR46145">
    <property type="entry name" value="HEPARANASE"/>
    <property type="match status" value="1"/>
</dbReference>
<name>A0A6P8HYW3_ACTTE</name>
<dbReference type="GO" id="GO:0016798">
    <property type="term" value="F:hydrolase activity, acting on glycosyl bonds"/>
    <property type="evidence" value="ECO:0007669"/>
    <property type="project" value="InterPro"/>
</dbReference>
<gene>
    <name evidence="4" type="primary">LOC116296587</name>
</gene>
<dbReference type="Gene3D" id="3.20.20.80">
    <property type="entry name" value="Glycosidases"/>
    <property type="match status" value="1"/>
</dbReference>
<dbReference type="AlphaFoldDB" id="A0A6P8HYW3"/>
<dbReference type="InParanoid" id="A0A6P8HYW3"/>
<dbReference type="RefSeq" id="XP_031560486.1">
    <property type="nucleotide sequence ID" value="XM_031704626.1"/>
</dbReference>
<dbReference type="GO" id="GO:0031012">
    <property type="term" value="C:extracellular matrix"/>
    <property type="evidence" value="ECO:0007669"/>
    <property type="project" value="TreeGrafter"/>
</dbReference>
<protein>
    <submittedName>
        <fullName evidence="4">Heparanase-like</fullName>
    </submittedName>
</protein>
<keyword evidence="3" id="KW-1185">Reference proteome</keyword>
<dbReference type="SUPFAM" id="SSF51445">
    <property type="entry name" value="(Trans)glycosidases"/>
    <property type="match status" value="1"/>
</dbReference>
<dbReference type="Proteomes" id="UP000515163">
    <property type="component" value="Unplaced"/>
</dbReference>
<dbReference type="GeneID" id="116296587"/>
<keyword evidence="2" id="KW-0732">Signal</keyword>
<evidence type="ECO:0000313" key="4">
    <source>
        <dbReference type="RefSeq" id="XP_031560486.1"/>
    </source>
</evidence>
<dbReference type="FunFam" id="3.20.20.80:FF:000024">
    <property type="entry name" value="Heparanase 2"/>
    <property type="match status" value="1"/>
</dbReference>
<evidence type="ECO:0000313" key="3">
    <source>
        <dbReference type="Proteomes" id="UP000515163"/>
    </source>
</evidence>
<dbReference type="GO" id="GO:0016020">
    <property type="term" value="C:membrane"/>
    <property type="evidence" value="ECO:0007669"/>
    <property type="project" value="InterPro"/>
</dbReference>
<dbReference type="InterPro" id="IPR005199">
    <property type="entry name" value="Glyco_hydro_79"/>
</dbReference>
<dbReference type="GO" id="GO:0005615">
    <property type="term" value="C:extracellular space"/>
    <property type="evidence" value="ECO:0007669"/>
    <property type="project" value="TreeGrafter"/>
</dbReference>
<evidence type="ECO:0000256" key="2">
    <source>
        <dbReference type="SAM" id="SignalP"/>
    </source>
</evidence>
<reference evidence="4" key="1">
    <citation type="submission" date="2025-08" db="UniProtKB">
        <authorList>
            <consortium name="RefSeq"/>
        </authorList>
    </citation>
    <scope>IDENTIFICATION</scope>
    <source>
        <tissue evidence="4">Tentacle</tissue>
    </source>
</reference>
<feature type="chain" id="PRO_5028118276" evidence="2">
    <location>
        <begin position="21"/>
        <end position="510"/>
    </location>
</feature>
<dbReference type="InterPro" id="IPR017853">
    <property type="entry name" value="GH"/>
</dbReference>
<dbReference type="KEGG" id="aten:116296587"/>
<feature type="signal peptide" evidence="2">
    <location>
        <begin position="1"/>
        <end position="20"/>
    </location>
</feature>
<organism evidence="3 4">
    <name type="scientific">Actinia tenebrosa</name>
    <name type="common">Australian red waratah sea anemone</name>
    <dbReference type="NCBI Taxonomy" id="6105"/>
    <lineage>
        <taxon>Eukaryota</taxon>
        <taxon>Metazoa</taxon>
        <taxon>Cnidaria</taxon>
        <taxon>Anthozoa</taxon>
        <taxon>Hexacorallia</taxon>
        <taxon>Actiniaria</taxon>
        <taxon>Actiniidae</taxon>
        <taxon>Actinia</taxon>
    </lineage>
</organism>
<dbReference type="Pfam" id="PF03662">
    <property type="entry name" value="Glyco_hydro_79n"/>
    <property type="match status" value="1"/>
</dbReference>
<proteinExistence type="inferred from homology"/>
<dbReference type="OrthoDB" id="726732at2759"/>